<dbReference type="Gene3D" id="3.40.1370.10">
    <property type="match status" value="1"/>
</dbReference>
<evidence type="ECO:0000256" key="3">
    <source>
        <dbReference type="ARBA" id="ARBA00023274"/>
    </source>
</evidence>
<dbReference type="InterPro" id="IPR002136">
    <property type="entry name" value="Ribosomal_uL4"/>
</dbReference>
<keyword evidence="5" id="KW-0694">RNA-binding</keyword>
<comment type="similarity">
    <text evidence="1 5">Belongs to the universal ribosomal protein uL4 family.</text>
</comment>
<evidence type="ECO:0000256" key="2">
    <source>
        <dbReference type="ARBA" id="ARBA00022980"/>
    </source>
</evidence>
<dbReference type="InterPro" id="IPR013005">
    <property type="entry name" value="Ribosomal_uL4-like"/>
</dbReference>
<evidence type="ECO:0000256" key="4">
    <source>
        <dbReference type="ARBA" id="ARBA00035244"/>
    </source>
</evidence>
<dbReference type="PANTHER" id="PTHR10746:SF6">
    <property type="entry name" value="LARGE RIBOSOMAL SUBUNIT PROTEIN UL4M"/>
    <property type="match status" value="1"/>
</dbReference>
<dbReference type="InterPro" id="IPR023574">
    <property type="entry name" value="Ribosomal_uL4_dom_sf"/>
</dbReference>
<dbReference type="PANTHER" id="PTHR10746">
    <property type="entry name" value="50S RIBOSOMAL PROTEIN L4"/>
    <property type="match status" value="1"/>
</dbReference>
<dbReference type="GO" id="GO:0005840">
    <property type="term" value="C:ribosome"/>
    <property type="evidence" value="ECO:0007669"/>
    <property type="project" value="UniProtKB-KW"/>
</dbReference>
<comment type="caution">
    <text evidence="7">The sequence shown here is derived from an EMBL/GenBank/DDBJ whole genome shotgun (WGS) entry which is preliminary data.</text>
</comment>
<reference evidence="7 8" key="1">
    <citation type="submission" date="2020-03" db="EMBL/GenBank/DDBJ databases">
        <title>Roseomonas selenitidurans sp. nov. isolated from soil.</title>
        <authorList>
            <person name="Liu H."/>
        </authorList>
    </citation>
    <scope>NUCLEOTIDE SEQUENCE [LARGE SCALE GENOMIC DNA]</scope>
    <source>
        <strain evidence="7 8">JCM 15073</strain>
    </source>
</reference>
<dbReference type="NCBIfam" id="TIGR03953">
    <property type="entry name" value="rplD_bact"/>
    <property type="match status" value="1"/>
</dbReference>
<dbReference type="SUPFAM" id="SSF52166">
    <property type="entry name" value="Ribosomal protein L4"/>
    <property type="match status" value="1"/>
</dbReference>
<keyword evidence="5" id="KW-0699">rRNA-binding</keyword>
<comment type="subunit">
    <text evidence="5">Part of the 50S ribosomal subunit.</text>
</comment>
<evidence type="ECO:0000256" key="6">
    <source>
        <dbReference type="SAM" id="MobiDB-lite"/>
    </source>
</evidence>
<feature type="region of interest" description="Disordered" evidence="6">
    <location>
        <begin position="51"/>
        <end position="78"/>
    </location>
</feature>
<proteinExistence type="inferred from homology"/>
<dbReference type="HAMAP" id="MF_01328_B">
    <property type="entry name" value="Ribosomal_uL4_B"/>
    <property type="match status" value="1"/>
</dbReference>
<dbReference type="EMBL" id="JAAVTX010000004">
    <property type="protein sequence ID" value="NKE46047.1"/>
    <property type="molecule type" value="Genomic_DNA"/>
</dbReference>
<name>A0ABX1F124_9PROT</name>
<comment type="function">
    <text evidence="5">One of the primary rRNA binding proteins, this protein initially binds near the 5'-end of the 23S rRNA. It is important during the early stages of 50S assembly. It makes multiple contacts with different domains of the 23S rRNA in the assembled 50S subunit and ribosome.</text>
</comment>
<evidence type="ECO:0000256" key="1">
    <source>
        <dbReference type="ARBA" id="ARBA00010528"/>
    </source>
</evidence>
<organism evidence="7 8">
    <name type="scientific">Falsiroseomonas frigidaquae</name>
    <dbReference type="NCBI Taxonomy" id="487318"/>
    <lineage>
        <taxon>Bacteria</taxon>
        <taxon>Pseudomonadati</taxon>
        <taxon>Pseudomonadota</taxon>
        <taxon>Alphaproteobacteria</taxon>
        <taxon>Acetobacterales</taxon>
        <taxon>Roseomonadaceae</taxon>
        <taxon>Falsiroseomonas</taxon>
    </lineage>
</organism>
<gene>
    <name evidence="5 7" type="primary">rplD</name>
    <name evidence="7" type="ORF">HB662_14750</name>
</gene>
<comment type="function">
    <text evidence="5">Forms part of the polypeptide exit tunnel.</text>
</comment>
<keyword evidence="2 5" id="KW-0689">Ribosomal protein</keyword>
<evidence type="ECO:0000313" key="7">
    <source>
        <dbReference type="EMBL" id="NKE46047.1"/>
    </source>
</evidence>
<keyword evidence="8" id="KW-1185">Reference proteome</keyword>
<protein>
    <recommendedName>
        <fullName evidence="4 5">Large ribosomal subunit protein uL4</fullName>
    </recommendedName>
</protein>
<dbReference type="Pfam" id="PF00573">
    <property type="entry name" value="Ribosomal_L4"/>
    <property type="match status" value="1"/>
</dbReference>
<dbReference type="Proteomes" id="UP000765160">
    <property type="component" value="Unassembled WGS sequence"/>
</dbReference>
<keyword evidence="3 5" id="KW-0687">Ribonucleoprotein</keyword>
<evidence type="ECO:0000313" key="8">
    <source>
        <dbReference type="Proteomes" id="UP000765160"/>
    </source>
</evidence>
<sequence>MAIQLPVINLDNASVGQVDLPESLFGVAPRADIMARVVHWQLAKRRAGTHKVKGMGEVSGTTKKPYRQKGTGNARQGSLRAPQYRKGGIVHGPVVRDHGYNLNKKVRRLGLICALSAKVAAGKLIVLDTATATDEAKTSAMVAQLKALGWDSALVIDAAVDAGFARVTRNIPKIDVLPTVGANVYDILNHDVLAVTRAGLEALAQRLNGADLSGAEKESEA</sequence>
<evidence type="ECO:0000256" key="5">
    <source>
        <dbReference type="HAMAP-Rule" id="MF_01328"/>
    </source>
</evidence>
<accession>A0ABX1F124</accession>